<gene>
    <name evidence="2" type="primary">yhjH_3</name>
    <name evidence="2" type="ORF">SAMEA3729809_04794</name>
</gene>
<reference evidence="2 3" key="1">
    <citation type="submission" date="2018-08" db="EMBL/GenBank/DDBJ databases">
        <authorList>
            <consortium name="Pathogen Informatics"/>
        </authorList>
    </citation>
    <scope>NUCLEOTIDE SEQUENCE [LARGE SCALE GENOMIC DNA]</scope>
    <source>
        <strain evidence="2 3">EuSCAPE_TR218</strain>
    </source>
</reference>
<proteinExistence type="predicted"/>
<name>A0ABD7PCH2_KLEVA</name>
<dbReference type="PROSITE" id="PS50883">
    <property type="entry name" value="EAL"/>
    <property type="match status" value="1"/>
</dbReference>
<evidence type="ECO:0000259" key="1">
    <source>
        <dbReference type="PROSITE" id="PS50883"/>
    </source>
</evidence>
<feature type="domain" description="EAL" evidence="1">
    <location>
        <begin position="9"/>
        <end position="244"/>
    </location>
</feature>
<evidence type="ECO:0000313" key="2">
    <source>
        <dbReference type="EMBL" id="SXF98265.1"/>
    </source>
</evidence>
<dbReference type="InterPro" id="IPR001633">
    <property type="entry name" value="EAL_dom"/>
</dbReference>
<dbReference type="InterPro" id="IPR035919">
    <property type="entry name" value="EAL_sf"/>
</dbReference>
<dbReference type="EC" id="3.1.4.52" evidence="2"/>
<comment type="caution">
    <text evidence="2">The sequence shown here is derived from an EMBL/GenBank/DDBJ whole genome shotgun (WGS) entry which is preliminary data.</text>
</comment>
<dbReference type="GO" id="GO:0071111">
    <property type="term" value="F:cyclic-guanylate-specific phosphodiesterase activity"/>
    <property type="evidence" value="ECO:0007669"/>
    <property type="project" value="UniProtKB-EC"/>
</dbReference>
<keyword evidence="2" id="KW-0378">Hydrolase</keyword>
<dbReference type="Proteomes" id="UP000258928">
    <property type="component" value="Unassembled WGS sequence"/>
</dbReference>
<protein>
    <submittedName>
        <fullName evidence="2">Cyclic diguanylate phosphodiesterase</fullName>
        <ecNumber evidence="2">3.1.4.52</ecNumber>
    </submittedName>
</protein>
<sequence>MTRLGLFLVPVFFLMIKNSVEIESYRFVLEPSYKKDGSVHSWEILTKNVKKKNANGYLANESAFCFSALSDKEKIDLFNKQILTIEEIDASKLKLKPVSLNVDSLISDYILNDKYISDYLKKQKNIAFEINEEFHEFNTKCCMSDLKCLSKLCPVWLDDFGRGLTSITIIQMFNFECIKIDKDYFWEIQYESKLFKILNEVKSYCNFVIVEGVETIEQKNKVHSVVDCACQGRLWMSDYYYVEI</sequence>
<organism evidence="2 3">
    <name type="scientific">Klebsiella variicola</name>
    <dbReference type="NCBI Taxonomy" id="244366"/>
    <lineage>
        <taxon>Bacteria</taxon>
        <taxon>Pseudomonadati</taxon>
        <taxon>Pseudomonadota</taxon>
        <taxon>Gammaproteobacteria</taxon>
        <taxon>Enterobacterales</taxon>
        <taxon>Enterobacteriaceae</taxon>
        <taxon>Klebsiella/Raoultella group</taxon>
        <taxon>Klebsiella</taxon>
        <taxon>Klebsiella pneumoniae complex</taxon>
    </lineage>
</organism>
<dbReference type="SUPFAM" id="SSF141868">
    <property type="entry name" value="EAL domain-like"/>
    <property type="match status" value="1"/>
</dbReference>
<dbReference type="Pfam" id="PF00563">
    <property type="entry name" value="EAL"/>
    <property type="match status" value="1"/>
</dbReference>
<dbReference type="Gene3D" id="3.20.20.450">
    <property type="entry name" value="EAL domain"/>
    <property type="match status" value="1"/>
</dbReference>
<dbReference type="EMBL" id="UKAS01000023">
    <property type="protein sequence ID" value="SXF98265.1"/>
    <property type="molecule type" value="Genomic_DNA"/>
</dbReference>
<evidence type="ECO:0000313" key="3">
    <source>
        <dbReference type="Proteomes" id="UP000258928"/>
    </source>
</evidence>
<dbReference type="AlphaFoldDB" id="A0ABD7PCH2"/>
<accession>A0ABD7PCH2</accession>